<evidence type="ECO:0008006" key="2">
    <source>
        <dbReference type="Google" id="ProtNLM"/>
    </source>
</evidence>
<reference evidence="1" key="1">
    <citation type="submission" date="2018-05" db="EMBL/GenBank/DDBJ databases">
        <authorList>
            <person name="Lanie J.A."/>
            <person name="Ng W.-L."/>
            <person name="Kazmierczak K.M."/>
            <person name="Andrzejewski T.M."/>
            <person name="Davidsen T.M."/>
            <person name="Wayne K.J."/>
            <person name="Tettelin H."/>
            <person name="Glass J.I."/>
            <person name="Rusch D."/>
            <person name="Podicherti R."/>
            <person name="Tsui H.-C.T."/>
            <person name="Winkler M.E."/>
        </authorList>
    </citation>
    <scope>NUCLEOTIDE SEQUENCE</scope>
</reference>
<protein>
    <recommendedName>
        <fullName evidence="2">Phosphoribosyltransferase domain-containing protein</fullName>
    </recommendedName>
</protein>
<gene>
    <name evidence="1" type="ORF">METZ01_LOCUS261243</name>
</gene>
<organism evidence="1">
    <name type="scientific">marine metagenome</name>
    <dbReference type="NCBI Taxonomy" id="408172"/>
    <lineage>
        <taxon>unclassified sequences</taxon>
        <taxon>metagenomes</taxon>
        <taxon>ecological metagenomes</taxon>
    </lineage>
</organism>
<sequence>MGVISKKVSEGRLLTVEQAREVVAKAMPEEDYRDSKLLLIVPDGTRTAPVGMLFKAVHEQVGGVTAALDVMIAL</sequence>
<dbReference type="AlphaFoldDB" id="A0A382J9V5"/>
<dbReference type="Gene3D" id="3.40.50.11440">
    <property type="match status" value="1"/>
</dbReference>
<evidence type="ECO:0000313" key="1">
    <source>
        <dbReference type="EMBL" id="SVC08389.1"/>
    </source>
</evidence>
<dbReference type="EMBL" id="UINC01072620">
    <property type="protein sequence ID" value="SVC08389.1"/>
    <property type="molecule type" value="Genomic_DNA"/>
</dbReference>
<name>A0A382J9V5_9ZZZZ</name>
<proteinExistence type="predicted"/>
<accession>A0A382J9V5</accession>
<feature type="non-terminal residue" evidence="1">
    <location>
        <position position="74"/>
    </location>
</feature>